<sequence>MEPSKFWCRRKVKSASTVLLRVAAYRVRVTYLVELKPSNTTIPDPASLGGRPIHSYKSNLKPCKTGSRASSSRSTSCRLPERLQFDSRPWVCYTPYHHWILNIIDTGARLDVTCIYTALPGHQAIFFTTPPNSLRPPTTPSETHTPASSSPRTTLVHLKTRISY</sequence>
<evidence type="ECO:0000313" key="1">
    <source>
        <dbReference type="EMBL" id="KAI0055570.1"/>
    </source>
</evidence>
<dbReference type="Proteomes" id="UP000814140">
    <property type="component" value="Unassembled WGS sequence"/>
</dbReference>
<organism evidence="1 2">
    <name type="scientific">Artomyces pyxidatus</name>
    <dbReference type="NCBI Taxonomy" id="48021"/>
    <lineage>
        <taxon>Eukaryota</taxon>
        <taxon>Fungi</taxon>
        <taxon>Dikarya</taxon>
        <taxon>Basidiomycota</taxon>
        <taxon>Agaricomycotina</taxon>
        <taxon>Agaricomycetes</taxon>
        <taxon>Russulales</taxon>
        <taxon>Auriscalpiaceae</taxon>
        <taxon>Artomyces</taxon>
    </lineage>
</organism>
<accession>A0ACB8SHP1</accession>
<gene>
    <name evidence="1" type="ORF">BV25DRAFT_167071</name>
</gene>
<dbReference type="EMBL" id="MU277287">
    <property type="protein sequence ID" value="KAI0055570.1"/>
    <property type="molecule type" value="Genomic_DNA"/>
</dbReference>
<protein>
    <submittedName>
        <fullName evidence="1">Uncharacterized protein</fullName>
    </submittedName>
</protein>
<reference evidence="1" key="1">
    <citation type="submission" date="2021-03" db="EMBL/GenBank/DDBJ databases">
        <authorList>
            <consortium name="DOE Joint Genome Institute"/>
            <person name="Ahrendt S."/>
            <person name="Looney B.P."/>
            <person name="Miyauchi S."/>
            <person name="Morin E."/>
            <person name="Drula E."/>
            <person name="Courty P.E."/>
            <person name="Chicoki N."/>
            <person name="Fauchery L."/>
            <person name="Kohler A."/>
            <person name="Kuo A."/>
            <person name="Labutti K."/>
            <person name="Pangilinan J."/>
            <person name="Lipzen A."/>
            <person name="Riley R."/>
            <person name="Andreopoulos W."/>
            <person name="He G."/>
            <person name="Johnson J."/>
            <person name="Barry K.W."/>
            <person name="Grigoriev I.V."/>
            <person name="Nagy L."/>
            <person name="Hibbett D."/>
            <person name="Henrissat B."/>
            <person name="Matheny P.B."/>
            <person name="Labbe J."/>
            <person name="Martin F."/>
        </authorList>
    </citation>
    <scope>NUCLEOTIDE SEQUENCE</scope>
    <source>
        <strain evidence="1">HHB10654</strain>
    </source>
</reference>
<name>A0ACB8SHP1_9AGAM</name>
<evidence type="ECO:0000313" key="2">
    <source>
        <dbReference type="Proteomes" id="UP000814140"/>
    </source>
</evidence>
<reference evidence="1" key="2">
    <citation type="journal article" date="2022" name="New Phytol.">
        <title>Evolutionary transition to the ectomycorrhizal habit in the genomes of a hyperdiverse lineage of mushroom-forming fungi.</title>
        <authorList>
            <person name="Looney B."/>
            <person name="Miyauchi S."/>
            <person name="Morin E."/>
            <person name="Drula E."/>
            <person name="Courty P.E."/>
            <person name="Kohler A."/>
            <person name="Kuo A."/>
            <person name="LaButti K."/>
            <person name="Pangilinan J."/>
            <person name="Lipzen A."/>
            <person name="Riley R."/>
            <person name="Andreopoulos W."/>
            <person name="He G."/>
            <person name="Johnson J."/>
            <person name="Nolan M."/>
            <person name="Tritt A."/>
            <person name="Barry K.W."/>
            <person name="Grigoriev I.V."/>
            <person name="Nagy L.G."/>
            <person name="Hibbett D."/>
            <person name="Henrissat B."/>
            <person name="Matheny P.B."/>
            <person name="Labbe J."/>
            <person name="Martin F.M."/>
        </authorList>
    </citation>
    <scope>NUCLEOTIDE SEQUENCE</scope>
    <source>
        <strain evidence="1">HHB10654</strain>
    </source>
</reference>
<proteinExistence type="predicted"/>
<comment type="caution">
    <text evidence="1">The sequence shown here is derived from an EMBL/GenBank/DDBJ whole genome shotgun (WGS) entry which is preliminary data.</text>
</comment>
<keyword evidence="2" id="KW-1185">Reference proteome</keyword>